<feature type="compositionally biased region" description="Basic and acidic residues" evidence="1">
    <location>
        <begin position="21"/>
        <end position="40"/>
    </location>
</feature>
<organism evidence="2 3">
    <name type="scientific">Paracraurococcus ruber</name>
    <dbReference type="NCBI Taxonomy" id="77675"/>
    <lineage>
        <taxon>Bacteria</taxon>
        <taxon>Pseudomonadati</taxon>
        <taxon>Pseudomonadota</taxon>
        <taxon>Alphaproteobacteria</taxon>
        <taxon>Acetobacterales</taxon>
        <taxon>Roseomonadaceae</taxon>
        <taxon>Paracraurococcus</taxon>
    </lineage>
</organism>
<accession>A0ABS1CVJ7</accession>
<dbReference type="Proteomes" id="UP000697995">
    <property type="component" value="Unassembled WGS sequence"/>
</dbReference>
<evidence type="ECO:0000313" key="2">
    <source>
        <dbReference type="EMBL" id="MBK1658355.1"/>
    </source>
</evidence>
<dbReference type="RefSeq" id="WP_158292114.1">
    <property type="nucleotide sequence ID" value="NZ_SMOA01000065.1"/>
</dbReference>
<reference evidence="2 3" key="1">
    <citation type="journal article" date="2020" name="Microorganisms">
        <title>Osmotic Adaptation and Compatible Solute Biosynthesis of Phototrophic Bacteria as Revealed from Genome Analyses.</title>
        <authorList>
            <person name="Imhoff J.F."/>
            <person name="Rahn T."/>
            <person name="Kunzel S."/>
            <person name="Keller A."/>
            <person name="Neulinger S.C."/>
        </authorList>
    </citation>
    <scope>NUCLEOTIDE SEQUENCE [LARGE SCALE GENOMIC DNA]</scope>
    <source>
        <strain evidence="2 3">DSM 15382</strain>
    </source>
</reference>
<comment type="caution">
    <text evidence="2">The sequence shown here is derived from an EMBL/GenBank/DDBJ whole genome shotgun (WGS) entry which is preliminary data.</text>
</comment>
<evidence type="ECO:0000256" key="1">
    <source>
        <dbReference type="SAM" id="MobiDB-lite"/>
    </source>
</evidence>
<name>A0ABS1CVJ7_9PROT</name>
<feature type="compositionally biased region" description="Basic residues" evidence="1">
    <location>
        <begin position="1"/>
        <end position="11"/>
    </location>
</feature>
<protein>
    <submittedName>
        <fullName evidence="2">Uncharacterized protein</fullName>
    </submittedName>
</protein>
<keyword evidence="3" id="KW-1185">Reference proteome</keyword>
<gene>
    <name evidence="2" type="ORF">CKO45_08940</name>
</gene>
<dbReference type="EMBL" id="NRSG01000048">
    <property type="protein sequence ID" value="MBK1658355.1"/>
    <property type="molecule type" value="Genomic_DNA"/>
</dbReference>
<feature type="region of interest" description="Disordered" evidence="1">
    <location>
        <begin position="1"/>
        <end position="40"/>
    </location>
</feature>
<sequence length="66" mass="7363">MPFVPRLRRGHPSAVQALEPAETHPHDGMRGWRADLRQDWDPQPRLGERMAAAGIPPPAASLDMLM</sequence>
<evidence type="ECO:0000313" key="3">
    <source>
        <dbReference type="Proteomes" id="UP000697995"/>
    </source>
</evidence>
<proteinExistence type="predicted"/>